<dbReference type="AlphaFoldDB" id="A0A939BE64"/>
<evidence type="ECO:0000313" key="1">
    <source>
        <dbReference type="EMBL" id="MBM6921789.1"/>
    </source>
</evidence>
<accession>A0A939BE64</accession>
<keyword evidence="2" id="KW-1185">Reference proteome</keyword>
<proteinExistence type="predicted"/>
<evidence type="ECO:0000313" key="2">
    <source>
        <dbReference type="Proteomes" id="UP000774750"/>
    </source>
</evidence>
<dbReference type="EMBL" id="JACJKY010000026">
    <property type="protein sequence ID" value="MBM6921789.1"/>
    <property type="molecule type" value="Genomic_DNA"/>
</dbReference>
<dbReference type="Proteomes" id="UP000774750">
    <property type="component" value="Unassembled WGS sequence"/>
</dbReference>
<comment type="caution">
    <text evidence="1">The sequence shown here is derived from an EMBL/GenBank/DDBJ whole genome shotgun (WGS) entry which is preliminary data.</text>
</comment>
<reference evidence="1" key="1">
    <citation type="submission" date="2020-08" db="EMBL/GenBank/DDBJ databases">
        <authorList>
            <person name="Cejkova D."/>
            <person name="Kubasova T."/>
            <person name="Jahodarova E."/>
            <person name="Rychlik I."/>
        </authorList>
    </citation>
    <scope>NUCLEOTIDE SEQUENCE</scope>
    <source>
        <strain evidence="1">An559</strain>
    </source>
</reference>
<name>A0A939BE64_9FIRM</name>
<protein>
    <submittedName>
        <fullName evidence="1">Uncharacterized protein</fullName>
    </submittedName>
</protein>
<reference evidence="1" key="2">
    <citation type="journal article" date="2021" name="Sci. Rep.">
        <title>The distribution of antibiotic resistance genes in chicken gut microbiota commensals.</title>
        <authorList>
            <person name="Juricova H."/>
            <person name="Matiasovicova J."/>
            <person name="Kubasova T."/>
            <person name="Cejkova D."/>
            <person name="Rychlik I."/>
        </authorList>
    </citation>
    <scope>NUCLEOTIDE SEQUENCE</scope>
    <source>
        <strain evidence="1">An559</strain>
    </source>
</reference>
<dbReference type="RefSeq" id="WP_204448053.1">
    <property type="nucleotide sequence ID" value="NZ_JACJKY010000026.1"/>
</dbReference>
<organism evidence="1 2">
    <name type="scientific">Merdimmobilis hominis</name>
    <dbReference type="NCBI Taxonomy" id="2897707"/>
    <lineage>
        <taxon>Bacteria</taxon>
        <taxon>Bacillati</taxon>
        <taxon>Bacillota</taxon>
        <taxon>Clostridia</taxon>
        <taxon>Eubacteriales</taxon>
        <taxon>Oscillospiraceae</taxon>
        <taxon>Merdimmobilis</taxon>
    </lineage>
</organism>
<sequence>MLSEYKLDSADFLGKNVSSLPDRPSEAGMTAAELKAAFDRGGEEVIASHFNDLIDTLSGNEGASEIGTGDGRTVEERLDSCVESENISKLYGTLGGVLLLEENGQQSSVGYRIQQGDTVYLPNRKVLAFLNATVTDDSQNDRLFIDTNAVMSVNQKSGSHIMLSSEDVGAVSNQVFSAHTADKKNPHGVTAQQIGALTRQELTPLGFDLTLMEGVSVASKICRQWGPLVSINAMFFINDLASGTEVKIAEIARQFAPQDWITCCGMGRTASGELMPVCVNIDGNGNILVNSPVKVQYVSMSLSWMQGVF</sequence>
<gene>
    <name evidence="1" type="ORF">H6A12_11570</name>
</gene>